<keyword evidence="1" id="KW-0812">Transmembrane</keyword>
<evidence type="ECO:0000313" key="4">
    <source>
        <dbReference type="EMBL" id="CAB4130464.1"/>
    </source>
</evidence>
<dbReference type="PANTHER" id="PTHR36251:SF2">
    <property type="entry name" value="GIFSY-2 PROPHAGE HOST SPECIFICITY PROTEIN J, PHAGE LAMBDA"/>
    <property type="match status" value="1"/>
</dbReference>
<feature type="transmembrane region" description="Helical" evidence="1">
    <location>
        <begin position="132"/>
        <end position="157"/>
    </location>
</feature>
<reference evidence="4" key="1">
    <citation type="submission" date="2020-04" db="EMBL/GenBank/DDBJ databases">
        <authorList>
            <person name="Chiriac C."/>
            <person name="Salcher M."/>
            <person name="Ghai R."/>
            <person name="Kavagutti S V."/>
        </authorList>
    </citation>
    <scope>NUCLEOTIDE SEQUENCE</scope>
</reference>
<keyword evidence="1" id="KW-0472">Membrane</keyword>
<protein>
    <submittedName>
        <fullName evidence="4">Tip attachment protein J</fullName>
    </submittedName>
</protein>
<gene>
    <name evidence="4" type="ORF">UFOVP119_88</name>
</gene>
<organism evidence="4">
    <name type="scientific">uncultured Caudovirales phage</name>
    <dbReference type="NCBI Taxonomy" id="2100421"/>
    <lineage>
        <taxon>Viruses</taxon>
        <taxon>Duplodnaviria</taxon>
        <taxon>Heunggongvirae</taxon>
        <taxon>Uroviricota</taxon>
        <taxon>Caudoviricetes</taxon>
        <taxon>Peduoviridae</taxon>
        <taxon>Maltschvirus</taxon>
        <taxon>Maltschvirus maltsch</taxon>
    </lineage>
</organism>
<dbReference type="InterPro" id="IPR008979">
    <property type="entry name" value="Galactose-bd-like_sf"/>
</dbReference>
<dbReference type="SUPFAM" id="SSF49265">
    <property type="entry name" value="Fibronectin type III"/>
    <property type="match status" value="1"/>
</dbReference>
<dbReference type="InterPro" id="IPR036116">
    <property type="entry name" value="FN3_sf"/>
</dbReference>
<dbReference type="PANTHER" id="PTHR36251">
    <property type="entry name" value="FELS-1 PROPHAGE HOST SPECIFICITY PROTEIN-RELATED"/>
    <property type="match status" value="1"/>
</dbReference>
<dbReference type="EMBL" id="LR796238">
    <property type="protein sequence ID" value="CAB4130464.1"/>
    <property type="molecule type" value="Genomic_DNA"/>
</dbReference>
<keyword evidence="1" id="KW-1133">Transmembrane helix</keyword>
<feature type="transmembrane region" description="Helical" evidence="1">
    <location>
        <begin position="95"/>
        <end position="112"/>
    </location>
</feature>
<sequence>MTQIQEAVRAAMPVHSAAIFQPHPFSATAYQMQSPEGQPISAVVAQAKLPEIYRQYLRVWINDREVSRDEWGSRIVEAGETLYIRVVPQKGGKDIFRAIIMVVITIVAIYTGQEWAIGEGWTTVAGGTTLSLGGSIAAGLMAAGISALGYMALNALIPPPGLNNNRQDSQAERFHLTGTSNQFSPYANIPRVFGKRRLFPLMAARPYSENSGDDEYIRIALCVGWGPLKLTNIKIGETPIASFDGVEIETREGWSTDTPLTLFSRTVTEEGLSISLAPFSYSGTYYPGGYGYNGDNYSYDPSTDGYTGEAPIETNNWATRTTATNAVEFSVDIAFPQGLFTFDNSGNKTNATVNVGCQYRLVGASTWIDAAWANHADTGFGTAGHISITAADSTAFRKTGRVILPAAGQYEVTVRRESQAAPTNKTVDLTWWTALRTIKGDYPVLQTGVALIALRIKATGQLNGVPSAINCEAESYLPVWSGSAWAYTLTHNPAWAFCDLLRRRGGQSYIADSRIDLTGIKAWADACDTTAPNASEPYWEFNSVLEGGSVFENLKLVAANGRAAYTLKDGKHSVTRDISQSTPIQHITPRNSWGYSGTKVFANYPHAIRALFTNAANGYQSDERIVYYDGYNSSNATIFETLDLIGCTSSTQAYREARYHMAVARLRPEEHTINMDVENLRCTVGDLVRFAHDAVAIGIQATRVKDISGSSITLHDDVYFEAGHSYALRVRKSDGSSIVVSLSNPGAGYATVVTATSSVSGVAAGDLAMYGESGLETAPMLVKKIEPGADMSAKLTLVDAQAGVYTADTGTIPAFTTYITVQSLPGGGTAQRVGISNVRSDDSAIIINDDGSIVYRMFVQLQPPTGTYAERLDHFELQWRLTGNPIWNTMILDRSVGFAYITDVKVGSTYDLRVRGVAESDADSLWSTIITHTIVGKTHFSGLPSGLTATAISGGISLAWTNPTNDDFWQTEVWENSTNNYATAVKRTVTTGIRYDRMGLSAADGVKYFWIRSLDTSGNPSTQVGPASATANNKALTATLSRAAIVLVADTAGTVASFAEAIGQMTVYDGDTDVTAAATFSASATNATGTINTATNTPVGSQPRGYYRVTAMSADTGRLDLTATYNGQSITKSFSLAKALAGAAGSDSVTILMTRTSAEVMAYADGSVPSWAGIDGQITVYSGITDVTGSASFGSSTSGLTGAVNTSTNTPVTGPKGYYSVTAMSGDAGTLTITIVYGGVTYTRLFTVTKGRYGYEIVSTLPTTNLFEGRIVYLSTDGKLYRYHSGAWIKEVDGADIAAGSIAVAKFASGIEPVSIVSSIPGSLTTHSIFNTADGKLYRWNGSAYVATVAGADIDAASIALTKFASGIEPVGIVSSVPGSLSTKTILNTADNKLYRWDGSAYVASVDGADILATSITAGKIAAASISATEIASQAITAEKIAIASFGESALLNGGFEQVFSGDTTLPAGWSRNLYFGGSSATVYRAASGGKSGAACVEIITGSGGQGDLTGTPIPVVPGEQWYLSFWAKASGTNAGSSPGFYARLAGGATQTDFNYQTTVNIENVVVPASWTFYETVITVISGQQWAAPMFIQHVANTGVKITIDDVVMKKLVVSAVIADGAITTPKLVAGAVTANEIAANAITTGKIQAGAVTASEIAAGAITAEKLAVVSFSDSAILNGSFEDVAEADATLPSHWQRNNTYGGTSGTAFRNSSSGSIAGTCRVDMVPGAGSSCDMRADGIPVVAGDVWYVSCRAIASGTNAGSSPGFYLRVSGGANSPDCAVHLTGGVEGVTVPTSWTKYEGVFTIPSGMKFAAPTMLVYTTNTGATISVDDVVFKKVVGSTLIADGAITTGKLTAGAVTANEIAAGAITAAKIGANEVTAAKIDARGLSIKDASGNIIFNAGAGVTGLNPLTQGGGNNILDTSSWVTDATVPPTGFSTSSPSSGGYQDFPIVTAPDGSHRPAWRAVSGSGAVFEGGPASSYFPIDPQRMYRFSCWMRVDGAGGYAYLGADITSNCEGISGGGLGGGDYFIYEPRGSMTAGRWYLFTGYVMPHSYSYGQNNLGGVYDGATGTKIANCTDYRWKAAATQALFQAFQYYNTASGQETAFISPRVDLCDGTEPTLQELLSVALPSAQNPITSTNVSTYIASAAIQNAQIANLDATKITTGYLDAARINAETITSGMIVSASATAFERITQDCVAGHGWYTIPFYMDHAGMAMICMACNFQFSSAGNYDVRLGTGASLGSYEQLTGNVAAPGVFITTGDTFPAGWHNIYVYAEHANYSGDQGCHLLLLKSYR</sequence>
<evidence type="ECO:0000259" key="2">
    <source>
        <dbReference type="Pfam" id="PF13550"/>
    </source>
</evidence>
<dbReference type="Pfam" id="PF13550">
    <property type="entry name" value="Phage-tail_3"/>
    <property type="match status" value="1"/>
</dbReference>
<dbReference type="Gene3D" id="2.60.40.10">
    <property type="entry name" value="Immunoglobulins"/>
    <property type="match status" value="1"/>
</dbReference>
<proteinExistence type="predicted"/>
<evidence type="ECO:0000256" key="1">
    <source>
        <dbReference type="SAM" id="Phobius"/>
    </source>
</evidence>
<feature type="domain" description="Tip attachment protein J HDII-ins2" evidence="3">
    <location>
        <begin position="314"/>
        <end position="438"/>
    </location>
</feature>
<dbReference type="InterPro" id="IPR032876">
    <property type="entry name" value="J_dom"/>
</dbReference>
<name>A0A6J5L7M4_9CAUD</name>
<dbReference type="InterPro" id="IPR055385">
    <property type="entry name" value="GpJ_HDII-ins2"/>
</dbReference>
<dbReference type="InterPro" id="IPR053171">
    <property type="entry name" value="Viral_Tip_Attach_Protein"/>
</dbReference>
<feature type="domain" description="Tip attachment protein J" evidence="2">
    <location>
        <begin position="603"/>
        <end position="704"/>
    </location>
</feature>
<dbReference type="SUPFAM" id="SSF49785">
    <property type="entry name" value="Galactose-binding domain-like"/>
    <property type="match status" value="2"/>
</dbReference>
<dbReference type="InterPro" id="IPR013783">
    <property type="entry name" value="Ig-like_fold"/>
</dbReference>
<dbReference type="Pfam" id="PF24801">
    <property type="entry name" value="FNIII-A_GpJ"/>
    <property type="match status" value="1"/>
</dbReference>
<evidence type="ECO:0000259" key="3">
    <source>
        <dbReference type="Pfam" id="PF24801"/>
    </source>
</evidence>
<dbReference type="NCBIfam" id="NF040662">
    <property type="entry name" value="attach_TipJ_rel"/>
    <property type="match status" value="1"/>
</dbReference>
<dbReference type="Gene3D" id="2.60.120.260">
    <property type="entry name" value="Galactose-binding domain-like"/>
    <property type="match status" value="2"/>
</dbReference>
<accession>A0A6J5L7M4</accession>